<dbReference type="Gene3D" id="1.10.357.10">
    <property type="entry name" value="Tetracycline Repressor, domain 2"/>
    <property type="match status" value="1"/>
</dbReference>
<dbReference type="Proteomes" id="UP001356095">
    <property type="component" value="Unassembled WGS sequence"/>
</dbReference>
<evidence type="ECO:0000256" key="4">
    <source>
        <dbReference type="PROSITE-ProRule" id="PRU00335"/>
    </source>
</evidence>
<organism evidence="6 7">
    <name type="scientific">Nocardiopsis codii</name>
    <dbReference type="NCBI Taxonomy" id="3065942"/>
    <lineage>
        <taxon>Bacteria</taxon>
        <taxon>Bacillati</taxon>
        <taxon>Actinomycetota</taxon>
        <taxon>Actinomycetes</taxon>
        <taxon>Streptosporangiales</taxon>
        <taxon>Nocardiopsidaceae</taxon>
        <taxon>Nocardiopsis</taxon>
    </lineage>
</organism>
<feature type="DNA-binding region" description="H-T-H motif" evidence="4">
    <location>
        <begin position="40"/>
        <end position="59"/>
    </location>
</feature>
<comment type="caution">
    <text evidence="6">The sequence shown here is derived from an EMBL/GenBank/DDBJ whole genome shotgun (WGS) entry which is preliminary data.</text>
</comment>
<reference evidence="6 7" key="1">
    <citation type="submission" date="2023-08" db="EMBL/GenBank/DDBJ databases">
        <authorList>
            <person name="Girao M."/>
            <person name="Carvalho M.F."/>
        </authorList>
    </citation>
    <scope>NUCLEOTIDE SEQUENCE [LARGE SCALE GENOMIC DNA]</scope>
    <source>
        <strain evidence="6 7">CT-R113</strain>
    </source>
</reference>
<dbReference type="EMBL" id="JAUZMY010000002">
    <property type="protein sequence ID" value="MEE2036210.1"/>
    <property type="molecule type" value="Genomic_DNA"/>
</dbReference>
<dbReference type="RefSeq" id="WP_330090008.1">
    <property type="nucleotide sequence ID" value="NZ_JAUZMY010000002.1"/>
</dbReference>
<sequence length="194" mass="21035">MSYQLCGSREAAMRADVARNNQKIFEKAREAVAAGETDLKLNELARRAGVGVGTVYRLFPTPRAMLEAVVEEGVIELNRVAAEAELDPDPRRALGDFLRAALTAALDQPGLFDVLITLDDERETLRDAKVELVGATSRLLARAHTQPPLTGENMLKLLCGLIHAISEHPADRRQAAADAYLLLLRNGLVSAPAT</sequence>
<protein>
    <submittedName>
        <fullName evidence="6">TetR/AcrR family transcriptional regulator</fullName>
    </submittedName>
</protein>
<evidence type="ECO:0000259" key="5">
    <source>
        <dbReference type="PROSITE" id="PS50977"/>
    </source>
</evidence>
<keyword evidence="1" id="KW-0805">Transcription regulation</keyword>
<evidence type="ECO:0000313" key="7">
    <source>
        <dbReference type="Proteomes" id="UP001356095"/>
    </source>
</evidence>
<dbReference type="InterPro" id="IPR009057">
    <property type="entry name" value="Homeodomain-like_sf"/>
</dbReference>
<dbReference type="PANTHER" id="PTHR30055">
    <property type="entry name" value="HTH-TYPE TRANSCRIPTIONAL REGULATOR RUTR"/>
    <property type="match status" value="1"/>
</dbReference>
<evidence type="ECO:0000256" key="1">
    <source>
        <dbReference type="ARBA" id="ARBA00023015"/>
    </source>
</evidence>
<accession>A0ABU7K1T4</accession>
<dbReference type="PANTHER" id="PTHR30055:SF234">
    <property type="entry name" value="HTH-TYPE TRANSCRIPTIONAL REGULATOR BETI"/>
    <property type="match status" value="1"/>
</dbReference>
<dbReference type="PROSITE" id="PS50977">
    <property type="entry name" value="HTH_TETR_2"/>
    <property type="match status" value="1"/>
</dbReference>
<keyword evidence="2 4" id="KW-0238">DNA-binding</keyword>
<dbReference type="InterPro" id="IPR001647">
    <property type="entry name" value="HTH_TetR"/>
</dbReference>
<evidence type="ECO:0000313" key="6">
    <source>
        <dbReference type="EMBL" id="MEE2036210.1"/>
    </source>
</evidence>
<evidence type="ECO:0000256" key="3">
    <source>
        <dbReference type="ARBA" id="ARBA00023163"/>
    </source>
</evidence>
<keyword evidence="7" id="KW-1185">Reference proteome</keyword>
<gene>
    <name evidence="6" type="ORF">Q8791_03115</name>
</gene>
<evidence type="ECO:0000256" key="2">
    <source>
        <dbReference type="ARBA" id="ARBA00023125"/>
    </source>
</evidence>
<keyword evidence="3" id="KW-0804">Transcription</keyword>
<dbReference type="InterPro" id="IPR050109">
    <property type="entry name" value="HTH-type_TetR-like_transc_reg"/>
</dbReference>
<name>A0ABU7K1T4_9ACTN</name>
<dbReference type="SUPFAM" id="SSF46689">
    <property type="entry name" value="Homeodomain-like"/>
    <property type="match status" value="1"/>
</dbReference>
<feature type="domain" description="HTH tetR-type" evidence="5">
    <location>
        <begin position="18"/>
        <end position="77"/>
    </location>
</feature>
<proteinExistence type="predicted"/>
<dbReference type="Pfam" id="PF00440">
    <property type="entry name" value="TetR_N"/>
    <property type="match status" value="1"/>
</dbReference>